<evidence type="ECO:0000313" key="4">
    <source>
        <dbReference type="Proteomes" id="UP000198822"/>
    </source>
</evidence>
<dbReference type="GO" id="GO:0005886">
    <property type="term" value="C:plasma membrane"/>
    <property type="evidence" value="ECO:0007669"/>
    <property type="project" value="TreeGrafter"/>
</dbReference>
<dbReference type="PANTHER" id="PTHR30336">
    <property type="entry name" value="INNER MEMBRANE PROTEIN, PROBABLE PERMEASE"/>
    <property type="match status" value="1"/>
</dbReference>
<dbReference type="GO" id="GO:0000270">
    <property type="term" value="P:peptidoglycan metabolic process"/>
    <property type="evidence" value="ECO:0007669"/>
    <property type="project" value="TreeGrafter"/>
</dbReference>
<dbReference type="OrthoDB" id="9782395at2"/>
<evidence type="ECO:0000256" key="1">
    <source>
        <dbReference type="SAM" id="Phobius"/>
    </source>
</evidence>
<feature type="domain" description="DUF218" evidence="2">
    <location>
        <begin position="136"/>
        <end position="256"/>
    </location>
</feature>
<dbReference type="PANTHER" id="PTHR30336:SF4">
    <property type="entry name" value="ENVELOPE BIOGENESIS FACTOR ELYC"/>
    <property type="match status" value="1"/>
</dbReference>
<dbReference type="InterPro" id="IPR003848">
    <property type="entry name" value="DUF218"/>
</dbReference>
<dbReference type="EMBL" id="LT629695">
    <property type="protein sequence ID" value="SDH95227.1"/>
    <property type="molecule type" value="Genomic_DNA"/>
</dbReference>
<reference evidence="4" key="1">
    <citation type="submission" date="2016-10" db="EMBL/GenBank/DDBJ databases">
        <authorList>
            <person name="Varghese N."/>
            <person name="Submissions S."/>
        </authorList>
    </citation>
    <scope>NUCLEOTIDE SEQUENCE [LARGE SCALE GENOMIC DNA]</scope>
    <source>
        <strain evidence="4">DSM 22002</strain>
    </source>
</reference>
<keyword evidence="1" id="KW-1133">Transmembrane helix</keyword>
<evidence type="ECO:0000313" key="3">
    <source>
        <dbReference type="EMBL" id="SDH95227.1"/>
    </source>
</evidence>
<sequence length="308" mass="32222">MLGRRFEVWGVAVAFAVAALATAIGVRDGWTGVVDAAAWISAVATVPTLGVAGFAHAIAMRRMQRVKVHDLAIAGVGILATAIVVVAIVLAPTRPDLATGLLHCCWPAWILGLAFAAYLLHAATSRPLAPGMTPRTIVVLGGALKGRHVGPLLRRRVERAATLWHAGDANVRMVVSGGQGRDEPRSEAEAMAEHLVEACGVPEDAIDLEDRSTSTEENLALTRALGAPEPWLVVTSEYHVPRTRVLLQRLGIAGDAIDSWSSPVYRPGALVRELAATVRPARGTLLVLGGLAVATTIVGVARTAGLVG</sequence>
<dbReference type="Proteomes" id="UP000198822">
    <property type="component" value="Chromosome I"/>
</dbReference>
<organism evidence="3 4">
    <name type="scientific">Agrococcus jejuensis</name>
    <dbReference type="NCBI Taxonomy" id="399736"/>
    <lineage>
        <taxon>Bacteria</taxon>
        <taxon>Bacillati</taxon>
        <taxon>Actinomycetota</taxon>
        <taxon>Actinomycetes</taxon>
        <taxon>Micrococcales</taxon>
        <taxon>Microbacteriaceae</taxon>
        <taxon>Agrococcus</taxon>
    </lineage>
</organism>
<dbReference type="GO" id="GO:0043164">
    <property type="term" value="P:Gram-negative-bacterium-type cell wall biogenesis"/>
    <property type="evidence" value="ECO:0007669"/>
    <property type="project" value="TreeGrafter"/>
</dbReference>
<name>A0A1G8GLQ3_9MICO</name>
<keyword evidence="1" id="KW-0472">Membrane</keyword>
<feature type="transmembrane region" description="Helical" evidence="1">
    <location>
        <begin position="39"/>
        <end position="59"/>
    </location>
</feature>
<keyword evidence="4" id="KW-1185">Reference proteome</keyword>
<dbReference type="InterPro" id="IPR014729">
    <property type="entry name" value="Rossmann-like_a/b/a_fold"/>
</dbReference>
<feature type="transmembrane region" description="Helical" evidence="1">
    <location>
        <begin position="285"/>
        <end position="305"/>
    </location>
</feature>
<feature type="transmembrane region" description="Helical" evidence="1">
    <location>
        <begin position="97"/>
        <end position="120"/>
    </location>
</feature>
<gene>
    <name evidence="3" type="ORF">SAMN04489720_2984</name>
</gene>
<evidence type="ECO:0000259" key="2">
    <source>
        <dbReference type="Pfam" id="PF02698"/>
    </source>
</evidence>
<dbReference type="InterPro" id="IPR051599">
    <property type="entry name" value="Cell_Envelope_Assoc"/>
</dbReference>
<dbReference type="RefSeq" id="WP_092506293.1">
    <property type="nucleotide sequence ID" value="NZ_LT629695.1"/>
</dbReference>
<keyword evidence="1" id="KW-0812">Transmembrane</keyword>
<dbReference type="STRING" id="399736.SAMN04489720_2984"/>
<dbReference type="CDD" id="cd06259">
    <property type="entry name" value="YdcF-like"/>
    <property type="match status" value="1"/>
</dbReference>
<protein>
    <submittedName>
        <fullName evidence="3">DUF218 domain-containing protein</fullName>
    </submittedName>
</protein>
<dbReference type="Pfam" id="PF02698">
    <property type="entry name" value="DUF218"/>
    <property type="match status" value="1"/>
</dbReference>
<proteinExistence type="predicted"/>
<feature type="transmembrane region" description="Helical" evidence="1">
    <location>
        <begin position="71"/>
        <end position="91"/>
    </location>
</feature>
<dbReference type="Gene3D" id="3.40.50.620">
    <property type="entry name" value="HUPs"/>
    <property type="match status" value="1"/>
</dbReference>
<dbReference type="AlphaFoldDB" id="A0A1G8GLQ3"/>
<accession>A0A1G8GLQ3</accession>